<evidence type="ECO:0000256" key="5">
    <source>
        <dbReference type="ARBA" id="ARBA00023235"/>
    </source>
</evidence>
<name>A0AAN6YAV4_9PEZI</name>
<dbReference type="Gene3D" id="3.30.429.10">
    <property type="entry name" value="Macrophage Migration Inhibitory Factor"/>
    <property type="match status" value="1"/>
</dbReference>
<feature type="region of interest" description="Disordered" evidence="13">
    <location>
        <begin position="223"/>
        <end position="382"/>
    </location>
</feature>
<organism evidence="14 15">
    <name type="scientific">Rhypophila decipiens</name>
    <dbReference type="NCBI Taxonomy" id="261697"/>
    <lineage>
        <taxon>Eukaryota</taxon>
        <taxon>Fungi</taxon>
        <taxon>Dikarya</taxon>
        <taxon>Ascomycota</taxon>
        <taxon>Pezizomycotina</taxon>
        <taxon>Sordariomycetes</taxon>
        <taxon>Sordariomycetidae</taxon>
        <taxon>Sordariales</taxon>
        <taxon>Naviculisporaceae</taxon>
        <taxon>Rhypophila</taxon>
    </lineage>
</organism>
<reference evidence="14" key="1">
    <citation type="journal article" date="2023" name="Mol. Phylogenet. Evol.">
        <title>Genome-scale phylogeny and comparative genomics of the fungal order Sordariales.</title>
        <authorList>
            <person name="Hensen N."/>
            <person name="Bonometti L."/>
            <person name="Westerberg I."/>
            <person name="Brannstrom I.O."/>
            <person name="Guillou S."/>
            <person name="Cros-Aarteil S."/>
            <person name="Calhoun S."/>
            <person name="Haridas S."/>
            <person name="Kuo A."/>
            <person name="Mondo S."/>
            <person name="Pangilinan J."/>
            <person name="Riley R."/>
            <person name="LaButti K."/>
            <person name="Andreopoulos B."/>
            <person name="Lipzen A."/>
            <person name="Chen C."/>
            <person name="Yan M."/>
            <person name="Daum C."/>
            <person name="Ng V."/>
            <person name="Clum A."/>
            <person name="Steindorff A."/>
            <person name="Ohm R.A."/>
            <person name="Martin F."/>
            <person name="Silar P."/>
            <person name="Natvig D.O."/>
            <person name="Lalanne C."/>
            <person name="Gautier V."/>
            <person name="Ament-Velasquez S.L."/>
            <person name="Kruys A."/>
            <person name="Hutchinson M.I."/>
            <person name="Powell A.J."/>
            <person name="Barry K."/>
            <person name="Miller A.N."/>
            <person name="Grigoriev I.V."/>
            <person name="Debuchy R."/>
            <person name="Gladieux P."/>
            <person name="Hiltunen Thoren M."/>
            <person name="Johannesson H."/>
        </authorList>
    </citation>
    <scope>NUCLEOTIDE SEQUENCE</scope>
    <source>
        <strain evidence="14">PSN293</strain>
    </source>
</reference>
<proteinExistence type="inferred from homology"/>
<evidence type="ECO:0000256" key="2">
    <source>
        <dbReference type="ARBA" id="ARBA00005851"/>
    </source>
</evidence>
<dbReference type="AlphaFoldDB" id="A0AAN6YAV4"/>
<dbReference type="GO" id="GO:0004167">
    <property type="term" value="F:dopachrome isomerase activity"/>
    <property type="evidence" value="ECO:0007669"/>
    <property type="project" value="UniProtKB-EC"/>
</dbReference>
<evidence type="ECO:0000256" key="4">
    <source>
        <dbReference type="ARBA" id="ARBA00022525"/>
    </source>
</evidence>
<keyword evidence="4" id="KW-0964">Secreted</keyword>
<evidence type="ECO:0000313" key="14">
    <source>
        <dbReference type="EMBL" id="KAK4214520.1"/>
    </source>
</evidence>
<keyword evidence="15" id="KW-1185">Reference proteome</keyword>
<accession>A0AAN6YAV4</accession>
<dbReference type="EMBL" id="MU858092">
    <property type="protein sequence ID" value="KAK4214520.1"/>
    <property type="molecule type" value="Genomic_DNA"/>
</dbReference>
<dbReference type="SUPFAM" id="SSF55331">
    <property type="entry name" value="Tautomerase/MIF"/>
    <property type="match status" value="1"/>
</dbReference>
<evidence type="ECO:0000256" key="8">
    <source>
        <dbReference type="ARBA" id="ARBA00038932"/>
    </source>
</evidence>
<feature type="compositionally biased region" description="Low complexity" evidence="13">
    <location>
        <begin position="321"/>
        <end position="346"/>
    </location>
</feature>
<dbReference type="GO" id="GO:0050178">
    <property type="term" value="F:phenylpyruvate tautomerase activity"/>
    <property type="evidence" value="ECO:0007669"/>
    <property type="project" value="UniProtKB-EC"/>
</dbReference>
<dbReference type="GO" id="GO:0005576">
    <property type="term" value="C:extracellular region"/>
    <property type="evidence" value="ECO:0007669"/>
    <property type="project" value="UniProtKB-SubCell"/>
</dbReference>
<feature type="compositionally biased region" description="Pro residues" evidence="13">
    <location>
        <begin position="267"/>
        <end position="277"/>
    </location>
</feature>
<comment type="catalytic activity">
    <reaction evidence="7">
        <text>L-dopachrome = 5,6-dihydroxyindole-2-carboxylate</text>
        <dbReference type="Rhea" id="RHEA:13041"/>
        <dbReference type="ChEBI" id="CHEBI:16875"/>
        <dbReference type="ChEBI" id="CHEBI:57509"/>
        <dbReference type="EC" id="5.3.3.12"/>
    </reaction>
</comment>
<evidence type="ECO:0000313" key="15">
    <source>
        <dbReference type="Proteomes" id="UP001301769"/>
    </source>
</evidence>
<evidence type="ECO:0000256" key="7">
    <source>
        <dbReference type="ARBA" id="ARBA00036823"/>
    </source>
</evidence>
<dbReference type="EC" id="5.3.2.1" evidence="9"/>
<evidence type="ECO:0000256" key="1">
    <source>
        <dbReference type="ARBA" id="ARBA00004613"/>
    </source>
</evidence>
<evidence type="ECO:0000256" key="10">
    <source>
        <dbReference type="ARBA" id="ARBA00041631"/>
    </source>
</evidence>
<dbReference type="Pfam" id="PF01187">
    <property type="entry name" value="MIF"/>
    <property type="match status" value="1"/>
</dbReference>
<dbReference type="PANTHER" id="PTHR11954:SF6">
    <property type="entry name" value="MACROPHAGE MIGRATION INHIBITORY FACTOR"/>
    <property type="match status" value="1"/>
</dbReference>
<keyword evidence="3" id="KW-0202">Cytokine</keyword>
<dbReference type="PANTHER" id="PTHR11954">
    <property type="entry name" value="D-DOPACHROME DECARBOXYLASE"/>
    <property type="match status" value="1"/>
</dbReference>
<evidence type="ECO:0000256" key="3">
    <source>
        <dbReference type="ARBA" id="ARBA00022514"/>
    </source>
</evidence>
<comment type="caution">
    <text evidence="14">The sequence shown here is derived from an EMBL/GenBank/DDBJ whole genome shotgun (WGS) entry which is preliminary data.</text>
</comment>
<evidence type="ECO:0000256" key="6">
    <source>
        <dbReference type="ARBA" id="ARBA00036735"/>
    </source>
</evidence>
<dbReference type="Proteomes" id="UP001301769">
    <property type="component" value="Unassembled WGS sequence"/>
</dbReference>
<comment type="subcellular location">
    <subcellularLocation>
        <location evidence="1">Secreted</location>
    </subcellularLocation>
</comment>
<sequence length="382" mass="41144">MSRSAQASPVGDRGSAASSSATNLSFAERAAKNPKSPTPKPVLVNGNKFMRDIDRPLPGDAAQQPPRPRSKPELAKQRSNINFFEDAFAMSETSHVKERIYGDSMVLAEVKTNVIINDEFSFITELSYLLSSRYQRPVTSIVVSLHHSTCMLYAGSLDPAYIMSITALPSQLQPTTNKRNAALIQRHMEDVLGVAPSRGLLRFVPTNDEHLASNGNTVAGEIEEAEKSQGISSPTTGGDEGNSSLFRRKSRKLGVKSFPSFRQPNPSNRPQPQPELTPPGSANEVLATVPEYPTTSPAEPEAKRAQTQQGQHNQPGKHARPVSMASPTPTPTASTAPTSPSGPAPAQEKQAKRKKSFVAAMFGRSNTTKSAYRNSLPTVSGD</sequence>
<comment type="similarity">
    <text evidence="2">Belongs to the MIF family.</text>
</comment>
<feature type="compositionally biased region" description="Polar residues" evidence="13">
    <location>
        <begin position="16"/>
        <end position="25"/>
    </location>
</feature>
<dbReference type="InterPro" id="IPR014347">
    <property type="entry name" value="Tautomerase/MIF_sf"/>
</dbReference>
<gene>
    <name evidence="14" type="ORF">QBC37DRAFT_148242</name>
</gene>
<feature type="region of interest" description="Disordered" evidence="13">
    <location>
        <begin position="1"/>
        <end position="76"/>
    </location>
</feature>
<feature type="compositionally biased region" description="Polar residues" evidence="13">
    <location>
        <begin position="229"/>
        <end position="245"/>
    </location>
</feature>
<evidence type="ECO:0000256" key="9">
    <source>
        <dbReference type="ARBA" id="ARBA00039086"/>
    </source>
</evidence>
<feature type="compositionally biased region" description="Polar residues" evidence="13">
    <location>
        <begin position="364"/>
        <end position="382"/>
    </location>
</feature>
<keyword evidence="5" id="KW-0413">Isomerase</keyword>
<dbReference type="InterPro" id="IPR001398">
    <property type="entry name" value="Macrophage_inhib_fac"/>
</dbReference>
<evidence type="ECO:0000256" key="13">
    <source>
        <dbReference type="SAM" id="MobiDB-lite"/>
    </source>
</evidence>
<protein>
    <recommendedName>
        <fullName evidence="12">L-dopachrome isomerase</fullName>
        <ecNumber evidence="9">5.3.2.1</ecNumber>
        <ecNumber evidence="8">5.3.3.12</ecNumber>
    </recommendedName>
    <alternativeName>
        <fullName evidence="10">L-dopachrome tautomerase</fullName>
    </alternativeName>
    <alternativeName>
        <fullName evidence="11">Phenylpyruvate tautomerase</fullName>
    </alternativeName>
</protein>
<feature type="compositionally biased region" description="Polar residues" evidence="13">
    <location>
        <begin position="305"/>
        <end position="314"/>
    </location>
</feature>
<evidence type="ECO:0000256" key="11">
    <source>
        <dbReference type="ARBA" id="ARBA00041912"/>
    </source>
</evidence>
<evidence type="ECO:0000256" key="12">
    <source>
        <dbReference type="ARBA" id="ARBA00042730"/>
    </source>
</evidence>
<comment type="catalytic activity">
    <reaction evidence="6">
        <text>3-phenylpyruvate = enol-phenylpyruvate</text>
        <dbReference type="Rhea" id="RHEA:17097"/>
        <dbReference type="ChEBI" id="CHEBI:16815"/>
        <dbReference type="ChEBI" id="CHEBI:18005"/>
        <dbReference type="EC" id="5.3.2.1"/>
    </reaction>
</comment>
<reference evidence="14" key="2">
    <citation type="submission" date="2023-05" db="EMBL/GenBank/DDBJ databases">
        <authorList>
            <consortium name="Lawrence Berkeley National Laboratory"/>
            <person name="Steindorff A."/>
            <person name="Hensen N."/>
            <person name="Bonometti L."/>
            <person name="Westerberg I."/>
            <person name="Brannstrom I.O."/>
            <person name="Guillou S."/>
            <person name="Cros-Aarteil S."/>
            <person name="Calhoun S."/>
            <person name="Haridas S."/>
            <person name="Kuo A."/>
            <person name="Mondo S."/>
            <person name="Pangilinan J."/>
            <person name="Riley R."/>
            <person name="Labutti K."/>
            <person name="Andreopoulos B."/>
            <person name="Lipzen A."/>
            <person name="Chen C."/>
            <person name="Yanf M."/>
            <person name="Daum C."/>
            <person name="Ng V."/>
            <person name="Clum A."/>
            <person name="Ohm R."/>
            <person name="Martin F."/>
            <person name="Silar P."/>
            <person name="Natvig D."/>
            <person name="Lalanne C."/>
            <person name="Gautier V."/>
            <person name="Ament-Velasquez S.L."/>
            <person name="Kruys A."/>
            <person name="Hutchinson M.I."/>
            <person name="Powell A.J."/>
            <person name="Barry K."/>
            <person name="Miller A.N."/>
            <person name="Grigoriev I.V."/>
            <person name="Debuchy R."/>
            <person name="Gladieux P."/>
            <person name="Thoren M.H."/>
            <person name="Johannesson H."/>
        </authorList>
    </citation>
    <scope>NUCLEOTIDE SEQUENCE</scope>
    <source>
        <strain evidence="14">PSN293</strain>
    </source>
</reference>
<dbReference type="EC" id="5.3.3.12" evidence="8"/>